<dbReference type="AlphaFoldDB" id="A0A6A5YLB8"/>
<accession>A0A6A5YLB8</accession>
<dbReference type="Proteomes" id="UP000799770">
    <property type="component" value="Unassembled WGS sequence"/>
</dbReference>
<reference evidence="2" key="1">
    <citation type="journal article" date="2020" name="Stud. Mycol.">
        <title>101 Dothideomycetes genomes: a test case for predicting lifestyles and emergence of pathogens.</title>
        <authorList>
            <person name="Haridas S."/>
            <person name="Albert R."/>
            <person name="Binder M."/>
            <person name="Bloem J."/>
            <person name="Labutti K."/>
            <person name="Salamov A."/>
            <person name="Andreopoulos B."/>
            <person name="Baker S."/>
            <person name="Barry K."/>
            <person name="Bills G."/>
            <person name="Bluhm B."/>
            <person name="Cannon C."/>
            <person name="Castanera R."/>
            <person name="Culley D."/>
            <person name="Daum C."/>
            <person name="Ezra D."/>
            <person name="Gonzalez J."/>
            <person name="Henrissat B."/>
            <person name="Kuo A."/>
            <person name="Liang C."/>
            <person name="Lipzen A."/>
            <person name="Lutzoni F."/>
            <person name="Magnuson J."/>
            <person name="Mondo S."/>
            <person name="Nolan M."/>
            <person name="Ohm R."/>
            <person name="Pangilinan J."/>
            <person name="Park H.-J."/>
            <person name="Ramirez L."/>
            <person name="Alfaro M."/>
            <person name="Sun H."/>
            <person name="Tritt A."/>
            <person name="Yoshinaga Y."/>
            <person name="Zwiers L.-H."/>
            <person name="Turgeon B."/>
            <person name="Goodwin S."/>
            <person name="Spatafora J."/>
            <person name="Crous P."/>
            <person name="Grigoriev I."/>
        </authorList>
    </citation>
    <scope>NUCLEOTIDE SEQUENCE</scope>
    <source>
        <strain evidence="2">CBS 627.86</strain>
    </source>
</reference>
<dbReference type="PANTHER" id="PTHR24148">
    <property type="entry name" value="ANKYRIN REPEAT DOMAIN-CONTAINING PROTEIN 39 HOMOLOG-RELATED"/>
    <property type="match status" value="1"/>
</dbReference>
<dbReference type="EMBL" id="ML977358">
    <property type="protein sequence ID" value="KAF2106968.1"/>
    <property type="molecule type" value="Genomic_DNA"/>
</dbReference>
<organism evidence="2 3">
    <name type="scientific">Lophiotrema nucula</name>
    <dbReference type="NCBI Taxonomy" id="690887"/>
    <lineage>
        <taxon>Eukaryota</taxon>
        <taxon>Fungi</taxon>
        <taxon>Dikarya</taxon>
        <taxon>Ascomycota</taxon>
        <taxon>Pezizomycotina</taxon>
        <taxon>Dothideomycetes</taxon>
        <taxon>Pleosporomycetidae</taxon>
        <taxon>Pleosporales</taxon>
        <taxon>Lophiotremataceae</taxon>
        <taxon>Lophiotrema</taxon>
    </lineage>
</organism>
<dbReference type="InterPro" id="IPR010730">
    <property type="entry name" value="HET"/>
</dbReference>
<evidence type="ECO:0000313" key="3">
    <source>
        <dbReference type="Proteomes" id="UP000799770"/>
    </source>
</evidence>
<gene>
    <name evidence="2" type="ORF">BDV96DRAFT_507122</name>
</gene>
<sequence>MDRFQYEPLDLEGGPFRLLRLLCSRDREAAIACELFEASGDRLTTRFEALSYTWGSTKRARNITVNGKPLAITENLHAALFELRLPEDRILWIDAICIDQKNEKERGHQVQQMGYIFGQARRVIFWLGGATPETNLLIDSMKPIEQAID</sequence>
<dbReference type="PANTHER" id="PTHR24148:SF78">
    <property type="entry name" value="HETEROKARYON INCOMPATIBILITY DOMAIN-CONTAINING PROTEIN"/>
    <property type="match status" value="1"/>
</dbReference>
<name>A0A6A5YLB8_9PLEO</name>
<protein>
    <submittedName>
        <fullName evidence="2">Heterokaryon incompatibility protein-domain-containing protein</fullName>
    </submittedName>
</protein>
<evidence type="ECO:0000259" key="1">
    <source>
        <dbReference type="Pfam" id="PF06985"/>
    </source>
</evidence>
<dbReference type="InterPro" id="IPR052895">
    <property type="entry name" value="HetReg/Transcr_Mod"/>
</dbReference>
<dbReference type="OrthoDB" id="194358at2759"/>
<proteinExistence type="predicted"/>
<keyword evidence="3" id="KW-1185">Reference proteome</keyword>
<evidence type="ECO:0000313" key="2">
    <source>
        <dbReference type="EMBL" id="KAF2106968.1"/>
    </source>
</evidence>
<dbReference type="Pfam" id="PF06985">
    <property type="entry name" value="HET"/>
    <property type="match status" value="1"/>
</dbReference>
<feature type="domain" description="Heterokaryon incompatibility" evidence="1">
    <location>
        <begin position="47"/>
        <end position="142"/>
    </location>
</feature>